<dbReference type="Proteomes" id="UP000324222">
    <property type="component" value="Unassembled WGS sequence"/>
</dbReference>
<proteinExistence type="predicted"/>
<protein>
    <submittedName>
        <fullName evidence="1">Uncharacterized protein</fullName>
    </submittedName>
</protein>
<evidence type="ECO:0000313" key="1">
    <source>
        <dbReference type="EMBL" id="MPC56552.1"/>
    </source>
</evidence>
<organism evidence="1 2">
    <name type="scientific">Portunus trituberculatus</name>
    <name type="common">Swimming crab</name>
    <name type="synonym">Neptunus trituberculatus</name>
    <dbReference type="NCBI Taxonomy" id="210409"/>
    <lineage>
        <taxon>Eukaryota</taxon>
        <taxon>Metazoa</taxon>
        <taxon>Ecdysozoa</taxon>
        <taxon>Arthropoda</taxon>
        <taxon>Crustacea</taxon>
        <taxon>Multicrustacea</taxon>
        <taxon>Malacostraca</taxon>
        <taxon>Eumalacostraca</taxon>
        <taxon>Eucarida</taxon>
        <taxon>Decapoda</taxon>
        <taxon>Pleocyemata</taxon>
        <taxon>Brachyura</taxon>
        <taxon>Eubrachyura</taxon>
        <taxon>Portunoidea</taxon>
        <taxon>Portunidae</taxon>
        <taxon>Portuninae</taxon>
        <taxon>Portunus</taxon>
    </lineage>
</organism>
<comment type="caution">
    <text evidence="1">The sequence shown here is derived from an EMBL/GenBank/DDBJ whole genome shotgun (WGS) entry which is preliminary data.</text>
</comment>
<sequence length="83" mass="9423">MTWRERGKRFFVLLPPTQFMPLFLYLILLNIRVSECPSLLCPSSSLSRPSHVTPNPPFPPILTLDNFIFPDSLHLLSVGGQSK</sequence>
<dbReference type="EMBL" id="VSRR010014031">
    <property type="protein sequence ID" value="MPC56552.1"/>
    <property type="molecule type" value="Genomic_DNA"/>
</dbReference>
<keyword evidence="2" id="KW-1185">Reference proteome</keyword>
<name>A0A5B7GCB2_PORTR</name>
<dbReference type="AlphaFoldDB" id="A0A5B7GCB2"/>
<reference evidence="1 2" key="1">
    <citation type="submission" date="2019-05" db="EMBL/GenBank/DDBJ databases">
        <title>Another draft genome of Portunus trituberculatus and its Hox gene families provides insights of decapod evolution.</title>
        <authorList>
            <person name="Jeong J.-H."/>
            <person name="Song I."/>
            <person name="Kim S."/>
            <person name="Choi T."/>
            <person name="Kim D."/>
            <person name="Ryu S."/>
            <person name="Kim W."/>
        </authorList>
    </citation>
    <scope>NUCLEOTIDE SEQUENCE [LARGE SCALE GENOMIC DNA]</scope>
    <source>
        <tissue evidence="1">Muscle</tissue>
    </source>
</reference>
<accession>A0A5B7GCB2</accession>
<gene>
    <name evidence="1" type="ORF">E2C01_050514</name>
</gene>
<evidence type="ECO:0000313" key="2">
    <source>
        <dbReference type="Proteomes" id="UP000324222"/>
    </source>
</evidence>